<protein>
    <recommendedName>
        <fullName evidence="13 16">Hyaluronidase</fullName>
        <ecNumber evidence="13 16">3.2.1.35</ecNumber>
    </recommendedName>
</protein>
<dbReference type="GO" id="GO:0004415">
    <property type="term" value="F:hyalurononglucosaminidase activity"/>
    <property type="evidence" value="ECO:0007669"/>
    <property type="project" value="UniProtKB-UniRule"/>
</dbReference>
<dbReference type="GO" id="GO:0005886">
    <property type="term" value="C:plasma membrane"/>
    <property type="evidence" value="ECO:0007669"/>
    <property type="project" value="UniProtKB-SubCell"/>
</dbReference>
<dbReference type="PANTHER" id="PTHR11769:SF7">
    <property type="entry name" value="HYALURONIDASE-4"/>
    <property type="match status" value="1"/>
</dbReference>
<evidence type="ECO:0000256" key="2">
    <source>
        <dbReference type="ARBA" id="ARBA00004609"/>
    </source>
</evidence>
<evidence type="ECO:0000256" key="11">
    <source>
        <dbReference type="ARBA" id="ARBA00023288"/>
    </source>
</evidence>
<dbReference type="SUPFAM" id="SSF51445">
    <property type="entry name" value="(Trans)glycosidases"/>
    <property type="match status" value="3"/>
</dbReference>
<keyword evidence="12 13" id="KW-0326">Glycosidase</keyword>
<evidence type="ECO:0000313" key="18">
    <source>
        <dbReference type="Proteomes" id="UP000664991"/>
    </source>
</evidence>
<dbReference type="InterPro" id="IPR001439">
    <property type="entry name" value="Hyaluronidase_PH20/Hyal5"/>
</dbReference>
<dbReference type="InterPro" id="IPR018155">
    <property type="entry name" value="Hyaluronidase"/>
</dbReference>
<evidence type="ECO:0000256" key="8">
    <source>
        <dbReference type="ARBA" id="ARBA00023136"/>
    </source>
</evidence>
<gene>
    <name evidence="17" type="ORF">JEQ12_015679</name>
</gene>
<dbReference type="GO" id="GO:0098552">
    <property type="term" value="C:side of membrane"/>
    <property type="evidence" value="ECO:0007669"/>
    <property type="project" value="UniProtKB-KW"/>
</dbReference>
<dbReference type="EMBL" id="JAEMGP010000004">
    <property type="protein sequence ID" value="KAG5210485.1"/>
    <property type="molecule type" value="Genomic_DNA"/>
</dbReference>
<dbReference type="GO" id="GO:0005975">
    <property type="term" value="P:carbohydrate metabolic process"/>
    <property type="evidence" value="ECO:0007669"/>
    <property type="project" value="UniProtKB-UniRule"/>
</dbReference>
<keyword evidence="5" id="KW-0336">GPI-anchor</keyword>
<evidence type="ECO:0000313" key="17">
    <source>
        <dbReference type="EMBL" id="KAG5210485.1"/>
    </source>
</evidence>
<dbReference type="PRINTS" id="PR00848">
    <property type="entry name" value="SPERMPH20"/>
</dbReference>
<organism evidence="17 18">
    <name type="scientific">Ovis aries</name>
    <name type="common">Sheep</name>
    <dbReference type="NCBI Taxonomy" id="9940"/>
    <lineage>
        <taxon>Eukaryota</taxon>
        <taxon>Metazoa</taxon>
        <taxon>Chordata</taxon>
        <taxon>Craniata</taxon>
        <taxon>Vertebrata</taxon>
        <taxon>Euteleostomi</taxon>
        <taxon>Mammalia</taxon>
        <taxon>Eutheria</taxon>
        <taxon>Laurasiatheria</taxon>
        <taxon>Artiodactyla</taxon>
        <taxon>Ruminantia</taxon>
        <taxon>Pecora</taxon>
        <taxon>Bovidae</taxon>
        <taxon>Caprinae</taxon>
        <taxon>Ovis</taxon>
    </lineage>
</organism>
<keyword evidence="6" id="KW-0732">Signal</keyword>
<keyword evidence="10" id="KW-0325">Glycoprotein</keyword>
<feature type="active site" description="Proton donor" evidence="14">
    <location>
        <position position="789"/>
    </location>
</feature>
<dbReference type="Proteomes" id="UP000664991">
    <property type="component" value="Unassembled WGS sequence"/>
</dbReference>
<evidence type="ECO:0000256" key="5">
    <source>
        <dbReference type="ARBA" id="ARBA00022622"/>
    </source>
</evidence>
<comment type="caution">
    <text evidence="17">The sequence shown here is derived from an EMBL/GenBank/DDBJ whole genome shotgun (WGS) entry which is preliminary data.</text>
</comment>
<name>A0A836D3S9_SHEEP</name>
<evidence type="ECO:0000256" key="7">
    <source>
        <dbReference type="ARBA" id="ARBA00022801"/>
    </source>
</evidence>
<keyword evidence="7 13" id="KW-0378">Hydrolase</keyword>
<evidence type="ECO:0000256" key="4">
    <source>
        <dbReference type="ARBA" id="ARBA00022475"/>
    </source>
</evidence>
<comment type="subcellular location">
    <subcellularLocation>
        <location evidence="2">Cell membrane</location>
        <topology evidence="2">Lipid-anchor</topology>
        <topology evidence="2">GPI-anchor</topology>
    </subcellularLocation>
</comment>
<dbReference type="PIRSF" id="PIRSF038193">
    <property type="entry name" value="Hyaluronidase"/>
    <property type="match status" value="1"/>
</dbReference>
<dbReference type="Gene3D" id="3.20.20.70">
    <property type="entry name" value="Aldolase class I"/>
    <property type="match status" value="3"/>
</dbReference>
<evidence type="ECO:0000256" key="9">
    <source>
        <dbReference type="ARBA" id="ARBA00023157"/>
    </source>
</evidence>
<dbReference type="PIRSF" id="PIRSF500773">
    <property type="entry name" value="Hyaluronidase_PH20_Hyal5"/>
    <property type="match status" value="1"/>
</dbReference>
<keyword evidence="9 15" id="KW-1015">Disulfide bond</keyword>
<comment type="similarity">
    <text evidence="3 13 16">Belongs to the glycosyl hydrolase 56 family.</text>
</comment>
<evidence type="ECO:0000256" key="12">
    <source>
        <dbReference type="ARBA" id="ARBA00023295"/>
    </source>
</evidence>
<sequence>MFQVTGSPLARARGQNITIFYVNRLGYYPWYTPQGVPINGGLPQNISLQVHLEKADQDISYYIPSEDFSGLAVIDWEYWRPQWARNWNTKDIYRQKSRKLISEMQENVSAADIENLAKATFEESAKAFMKETIELGIKSRPKGLWGYYLYPDCHNYNVYGPNYTGSCPEEEVLRNNELSWLWNSSAALYPSIGVRRSLGDSENVLRFSQFRVHESMRISTMTSRDYALPVFVYTRLGYRDQPLLFLSKQDLISTIGESAALGAAGIVIWGDMNLTSSEGNCTKVKQFVSSDLGSYIVNVTRAAEVCSLHVCGNNGRCLKSTPKAAFYVRNRVQEAIRLSKIASVESPLPVFVYHRPVFTDGSSTYLSQGDLVNSVGEIVALGASGIIMWGSLNLSLTMQSCMNLGNYLNTTLNPYIINVTLAAKMCSQVLCHDEGVCTRKQWNSSDYLHLNPMNFAIQTGKGGKYTVPGKVTLEDLQTFSDKFYCSCYANINFLSFSFCSNYDSIVKAMFSQGSPNSFFLKYGKCKWEITLQIEFLTLMNMWAVSSPSCSPKEKKNDHQWQMAVEEPTPKKQLHTHEGTLSFLLRVSDCYNYDYRINPQTYTEPAFMMLIFNGKEIKTYQYKTVINWLSVTTSHDFEFTEIPGMLRHQYISFKNFVGSDGAPQAVFTFLLIPCCLALDFTAPPLIPNIPFLWAWNAPTDRCGKIFDMPPDLSLFSLVGTPQKDVTGQLITLFYADRLGYYPYINERTGVHKNGGIPQVGSLKKHLDKAEKDITYYMPINNVGLAVIDWENWRPTWARNWKPKHVYKNESIKLVLQQNTHLPLEEAAKRAKADFEKAAKSFMQETLKLGKLLRPKRLWGYYLFPDCYNHRYNQPSYNGSCFDVEKRRNDALNWLWKESTALYPSIYLNTKLKSSPQAALFVRNRVQEAIRMSKIASVKSPLPVFVYTRPVFTDKSSKFLSQDDLVNTIGESIALGASGIIMWGSFNLSLTRVRKLSFKIGPIGGRAEMKMILDPGQEIEFVPPALGVQSLNCWTGREVPENHHS</sequence>
<proteinExistence type="inferred from homology"/>
<evidence type="ECO:0000256" key="13">
    <source>
        <dbReference type="PIRNR" id="PIRNR038193"/>
    </source>
</evidence>
<dbReference type="PANTHER" id="PTHR11769">
    <property type="entry name" value="HYALURONIDASE"/>
    <property type="match status" value="1"/>
</dbReference>
<evidence type="ECO:0000256" key="16">
    <source>
        <dbReference type="RuleBase" id="RU610713"/>
    </source>
</evidence>
<keyword evidence="4" id="KW-1003">Cell membrane</keyword>
<dbReference type="AlphaFoldDB" id="A0A836D3S9"/>
<dbReference type="FunFam" id="3.20.20.70:FF:000065">
    <property type="entry name" value="Hyaluronidase"/>
    <property type="match status" value="2"/>
</dbReference>
<dbReference type="GO" id="GO:0007342">
    <property type="term" value="P:fusion of sperm to egg plasma membrane involved in single fertilization"/>
    <property type="evidence" value="ECO:0007669"/>
    <property type="project" value="InterPro"/>
</dbReference>
<evidence type="ECO:0000256" key="15">
    <source>
        <dbReference type="PIRSR" id="PIRSR038193-3"/>
    </source>
</evidence>
<dbReference type="GO" id="GO:0030214">
    <property type="term" value="P:hyaluronan catabolic process"/>
    <property type="evidence" value="ECO:0007669"/>
    <property type="project" value="TreeGrafter"/>
</dbReference>
<dbReference type="InterPro" id="IPR017853">
    <property type="entry name" value="GH"/>
</dbReference>
<keyword evidence="11" id="KW-0449">Lipoprotein</keyword>
<keyword evidence="8" id="KW-0472">Membrane</keyword>
<dbReference type="EC" id="3.2.1.35" evidence="13 16"/>
<evidence type="ECO:0000256" key="1">
    <source>
        <dbReference type="ARBA" id="ARBA00000251"/>
    </source>
</evidence>
<accession>A0A836D3S9</accession>
<comment type="catalytic activity">
    <reaction evidence="1 13 16">
        <text>Random hydrolysis of (1-&gt;4)-linkages between N-acetyl-beta-D-glucosamine and D-glucuronate residues in hyaluronate.</text>
        <dbReference type="EC" id="3.2.1.35"/>
    </reaction>
</comment>
<evidence type="ECO:0000256" key="14">
    <source>
        <dbReference type="PIRSR" id="PIRSR038193-1"/>
    </source>
</evidence>
<dbReference type="Pfam" id="PF01630">
    <property type="entry name" value="Glyco_hydro_56"/>
    <property type="match status" value="3"/>
</dbReference>
<dbReference type="InterPro" id="IPR013785">
    <property type="entry name" value="Aldolase_TIM"/>
</dbReference>
<dbReference type="GO" id="GO:0031410">
    <property type="term" value="C:cytoplasmic vesicle"/>
    <property type="evidence" value="ECO:0007669"/>
    <property type="project" value="TreeGrafter"/>
</dbReference>
<evidence type="ECO:0000256" key="3">
    <source>
        <dbReference type="ARBA" id="ARBA00008871"/>
    </source>
</evidence>
<evidence type="ECO:0000256" key="6">
    <source>
        <dbReference type="ARBA" id="ARBA00022729"/>
    </source>
</evidence>
<evidence type="ECO:0000256" key="10">
    <source>
        <dbReference type="ARBA" id="ARBA00023180"/>
    </source>
</evidence>
<reference evidence="17 18" key="1">
    <citation type="submission" date="2020-12" db="EMBL/GenBank/DDBJ databases">
        <title>De novo assembly of Tibetan sheep genome.</title>
        <authorList>
            <person name="Li X."/>
        </authorList>
    </citation>
    <scope>NUCLEOTIDE SEQUENCE [LARGE SCALE GENOMIC DNA]</scope>
    <source>
        <tissue evidence="17">Heart</tissue>
    </source>
</reference>
<dbReference type="PRINTS" id="PR00846">
    <property type="entry name" value="GLHYDRLASE56"/>
</dbReference>
<feature type="disulfide bond" evidence="15">
    <location>
        <begin position="865"/>
        <end position="879"/>
    </location>
</feature>